<dbReference type="EMBL" id="DQ491002">
    <property type="protein sequence ID" value="ABT14886.1"/>
    <property type="molecule type" value="Genomic_DNA"/>
</dbReference>
<protein>
    <submittedName>
        <fullName evidence="1">Uncharacterized protein B487L</fullName>
    </submittedName>
</protein>
<evidence type="ECO:0000313" key="2">
    <source>
        <dbReference type="Proteomes" id="UP000202419"/>
    </source>
</evidence>
<gene>
    <name evidence="1" type="primary">B487L</name>
    <name evidence="1" type="ORF">NY2A_B487L</name>
</gene>
<accession>A7IX12</accession>
<dbReference type="OrthoDB" id="16977at10239"/>
<proteinExistence type="predicted"/>
<evidence type="ECO:0000313" key="1">
    <source>
        <dbReference type="EMBL" id="ABT14886.1"/>
    </source>
</evidence>
<name>A7IX12_PBCVN</name>
<sequence length="139" mass="16081">MSITIKSYDDLPIDITRDIYTVAIKLRDEDVRHEVRRSIFDLIGSLFKNEFDFATIRIPGTTLEVFSFYTETLGDDIKTTCLEFTVGSVEYSIHYTRYGAEEDDVECCMGIYSLETDRYTEIVCDVLIQYFPDGVIYTS</sequence>
<dbReference type="Proteomes" id="UP000202419">
    <property type="component" value="Segment"/>
</dbReference>
<dbReference type="KEGG" id="vg:5658711"/>
<dbReference type="GeneID" id="5658711"/>
<dbReference type="RefSeq" id="YP_001497683.1">
    <property type="nucleotide sequence ID" value="NC_009898.1"/>
</dbReference>
<organismHost>
    <name type="scientific">Chlorella</name>
    <dbReference type="NCBI Taxonomy" id="3071"/>
</organismHost>
<organism evidence="1 2">
    <name type="scientific">Paramecium bursaria Chlorella virus NY2A</name>
    <name type="common">PBCV-NY2A</name>
    <dbReference type="NCBI Taxonomy" id="46021"/>
    <lineage>
        <taxon>Viruses</taxon>
        <taxon>Varidnaviria</taxon>
        <taxon>Bamfordvirae</taxon>
        <taxon>Nucleocytoviricota</taxon>
        <taxon>Megaviricetes</taxon>
        <taxon>Algavirales</taxon>
        <taxon>Phycodnaviridae</taxon>
        <taxon>Chlorovirus</taxon>
        <taxon>Chlorovirus americanus</taxon>
    </lineage>
</organism>
<keyword evidence="2" id="KW-1185">Reference proteome</keyword>
<reference evidence="1 2" key="1">
    <citation type="journal article" date="2007" name="Virology">
        <title>Sequence and annotation of the 369-kb NY-2A and the 345-kb AR158 viruses that infect Chlorella NC64A.</title>
        <authorList>
            <person name="Fitzgerald L.A."/>
            <person name="Graves M.V."/>
            <person name="Li X."/>
            <person name="Feldblyum T."/>
            <person name="Nierman W.C."/>
            <person name="Van Etten J.L."/>
        </authorList>
    </citation>
    <scope>NUCLEOTIDE SEQUENCE [LARGE SCALE GENOMIC DNA]</scope>
    <source>
        <strain evidence="1 2">NY-2A</strain>
    </source>
</reference>